<dbReference type="GO" id="GO:0050660">
    <property type="term" value="F:flavin adenine dinucleotide binding"/>
    <property type="evidence" value="ECO:0007669"/>
    <property type="project" value="InterPro"/>
</dbReference>
<name>A0A5C2SVI8_9APHY</name>
<evidence type="ECO:0000313" key="5">
    <source>
        <dbReference type="Proteomes" id="UP000313359"/>
    </source>
</evidence>
<evidence type="ECO:0000256" key="2">
    <source>
        <dbReference type="ARBA" id="ARBA00022827"/>
    </source>
</evidence>
<dbReference type="OrthoDB" id="74360at2759"/>
<evidence type="ECO:0000256" key="3">
    <source>
        <dbReference type="ARBA" id="ARBA00023002"/>
    </source>
</evidence>
<dbReference type="Gene3D" id="3.50.50.60">
    <property type="entry name" value="FAD/NAD(P)-binding domain"/>
    <property type="match status" value="1"/>
</dbReference>
<dbReference type="AlphaFoldDB" id="A0A5C2SVI8"/>
<protein>
    <submittedName>
        <fullName evidence="4">Dimethylaniline monooxygenase (N-oxide-forming)</fullName>
    </submittedName>
</protein>
<dbReference type="SUPFAM" id="SSF51905">
    <property type="entry name" value="FAD/NAD(P)-binding domain"/>
    <property type="match status" value="2"/>
</dbReference>
<keyword evidence="3" id="KW-0560">Oxidoreductase</keyword>
<accession>A0A5C2SVI8</accession>
<dbReference type="STRING" id="1328759.A0A5C2SVI8"/>
<gene>
    <name evidence="4" type="ORF">L227DRAFT_605678</name>
</gene>
<dbReference type="Pfam" id="PF00743">
    <property type="entry name" value="FMO-like"/>
    <property type="match status" value="1"/>
</dbReference>
<keyword evidence="4" id="KW-0503">Monooxygenase</keyword>
<keyword evidence="2" id="KW-0274">FAD</keyword>
<evidence type="ECO:0000256" key="1">
    <source>
        <dbReference type="ARBA" id="ARBA00022630"/>
    </source>
</evidence>
<dbReference type="InterPro" id="IPR036188">
    <property type="entry name" value="FAD/NAD-bd_sf"/>
</dbReference>
<proteinExistence type="predicted"/>
<keyword evidence="1" id="KW-0285">Flavoprotein</keyword>
<sequence>MELDPHFLASQWLSRFTSALNGADANSFIDKLFLPDGWLRDVLVLSWDIRSLEGRKKIASYLESNSFTTARIVDVCLDETVYLAPRIYNLPQLQAVGVEFAFTFECRHGHGRGYVRLLLDADGIYKAFTLLTELADLVGHEELSTLLFQDDRARDPKVAIPTKELQSEFAKWKQEVETNPHVLIVGGAQTGLQVAARFKQMQIPTLVIDREARIGDSWRKRYPSLVLHTPKGHHSFLYQPFPANWPQFPSSGKLADWIEHYAFIQDLIVWTKTEFKEPPTYHPDSQTWDVTVIRDGVEVKLRPAHIVLATGSAGRPRVPAIPNMELFRGEVMHSSRFPGGAACIDKHVLVVGAGNSAMDICQDLVYNGAGSVTMIQRSHTCAVSRDYQLRSINAVWPHDVPTEVSDFRATAVPFKLMKRLAIAGHPQAMEFHKEMHEKLSNAGLKVHLGLEGEGLYIMYLERSGGYWTDKGEAADMVADGRIQVRSGISPHRFTENGIVFDDGSEIHADVVVFATGYTPMREVMKEVMGKDVIDQTEDVFPGLDEEGELKGSYRPCGHPGLWFASADFTVSRAMSKPLALQIKAIQLGLLKHDGRRDGAVDGEGLSKL</sequence>
<dbReference type="Proteomes" id="UP000313359">
    <property type="component" value="Unassembled WGS sequence"/>
</dbReference>
<dbReference type="InterPro" id="IPR050982">
    <property type="entry name" value="Auxin_biosynth/cation_transpt"/>
</dbReference>
<keyword evidence="5" id="KW-1185">Reference proteome</keyword>
<dbReference type="GO" id="GO:0004499">
    <property type="term" value="F:N,N-dimethylaniline monooxygenase activity"/>
    <property type="evidence" value="ECO:0007669"/>
    <property type="project" value="InterPro"/>
</dbReference>
<evidence type="ECO:0000313" key="4">
    <source>
        <dbReference type="EMBL" id="RPD67281.1"/>
    </source>
</evidence>
<dbReference type="PANTHER" id="PTHR43539:SF68">
    <property type="entry name" value="FLAVIN-BINDING MONOOXYGENASE-LIKE PROTEIN (AFU_ORTHOLOGUE AFUA_4G09220)"/>
    <property type="match status" value="1"/>
</dbReference>
<dbReference type="InterPro" id="IPR020946">
    <property type="entry name" value="Flavin_mOase-like"/>
</dbReference>
<dbReference type="GO" id="GO:0050661">
    <property type="term" value="F:NADP binding"/>
    <property type="evidence" value="ECO:0007669"/>
    <property type="project" value="InterPro"/>
</dbReference>
<dbReference type="EMBL" id="ML122250">
    <property type="protein sequence ID" value="RPD67281.1"/>
    <property type="molecule type" value="Genomic_DNA"/>
</dbReference>
<reference evidence="4" key="1">
    <citation type="journal article" date="2018" name="Genome Biol. Evol.">
        <title>Genomics and development of Lentinus tigrinus, a white-rot wood-decaying mushroom with dimorphic fruiting bodies.</title>
        <authorList>
            <person name="Wu B."/>
            <person name="Xu Z."/>
            <person name="Knudson A."/>
            <person name="Carlson A."/>
            <person name="Chen N."/>
            <person name="Kovaka S."/>
            <person name="LaButti K."/>
            <person name="Lipzen A."/>
            <person name="Pennachio C."/>
            <person name="Riley R."/>
            <person name="Schakwitz W."/>
            <person name="Umezawa K."/>
            <person name="Ohm R.A."/>
            <person name="Grigoriev I.V."/>
            <person name="Nagy L.G."/>
            <person name="Gibbons J."/>
            <person name="Hibbett D."/>
        </authorList>
    </citation>
    <scope>NUCLEOTIDE SEQUENCE [LARGE SCALE GENOMIC DNA]</scope>
    <source>
        <strain evidence="4">ALCF2SS1-6</strain>
    </source>
</reference>
<dbReference type="PANTHER" id="PTHR43539">
    <property type="entry name" value="FLAVIN-BINDING MONOOXYGENASE-LIKE PROTEIN (AFU_ORTHOLOGUE AFUA_4G09220)"/>
    <property type="match status" value="1"/>
</dbReference>
<organism evidence="4 5">
    <name type="scientific">Lentinus tigrinus ALCF2SS1-6</name>
    <dbReference type="NCBI Taxonomy" id="1328759"/>
    <lineage>
        <taxon>Eukaryota</taxon>
        <taxon>Fungi</taxon>
        <taxon>Dikarya</taxon>
        <taxon>Basidiomycota</taxon>
        <taxon>Agaricomycotina</taxon>
        <taxon>Agaricomycetes</taxon>
        <taxon>Polyporales</taxon>
        <taxon>Polyporaceae</taxon>
        <taxon>Lentinus</taxon>
    </lineage>
</organism>